<protein>
    <submittedName>
        <fullName evidence="3">Oxidoreductase domain protein</fullName>
    </submittedName>
</protein>
<dbReference type="GO" id="GO:0000166">
    <property type="term" value="F:nucleotide binding"/>
    <property type="evidence" value="ECO:0007669"/>
    <property type="project" value="InterPro"/>
</dbReference>
<dbReference type="Pfam" id="PF01408">
    <property type="entry name" value="GFO_IDH_MocA"/>
    <property type="match status" value="1"/>
</dbReference>
<dbReference type="PANTHER" id="PTHR43818:SF10">
    <property type="entry name" value="NADH-DEPENDENT DEHYDROGENASE-RELATED"/>
    <property type="match status" value="1"/>
</dbReference>
<dbReference type="InterPro" id="IPR036291">
    <property type="entry name" value="NAD(P)-bd_dom_sf"/>
</dbReference>
<feature type="domain" description="Gfo/Idh/MocA-like oxidoreductase bacterial type C-terminal" evidence="2">
    <location>
        <begin position="193"/>
        <end position="270"/>
    </location>
</feature>
<dbReference type="PANTHER" id="PTHR43818">
    <property type="entry name" value="BCDNA.GH03377"/>
    <property type="match status" value="1"/>
</dbReference>
<dbReference type="InterPro" id="IPR043906">
    <property type="entry name" value="Gfo/Idh/MocA_OxRdtase_bact_C"/>
</dbReference>
<dbReference type="SUPFAM" id="SSF51735">
    <property type="entry name" value="NAD(P)-binding Rossmann-fold domains"/>
    <property type="match status" value="1"/>
</dbReference>
<dbReference type="SUPFAM" id="SSF55347">
    <property type="entry name" value="Glyceraldehyde-3-phosphate dehydrogenase-like, C-terminal domain"/>
    <property type="match status" value="1"/>
</dbReference>
<dbReference type="InterPro" id="IPR000683">
    <property type="entry name" value="Gfo/Idh/MocA-like_OxRdtase_N"/>
</dbReference>
<dbReference type="eggNOG" id="COG0673">
    <property type="taxonomic scope" value="Bacteria"/>
</dbReference>
<dbReference type="InterPro" id="IPR050463">
    <property type="entry name" value="Gfo/Idh/MocA_oxidrdct_glycsds"/>
</dbReference>
<proteinExistence type="predicted"/>
<dbReference type="InParanoid" id="Q01X38"/>
<evidence type="ECO:0000313" key="3">
    <source>
        <dbReference type="EMBL" id="ABJ85777.1"/>
    </source>
</evidence>
<dbReference type="AlphaFoldDB" id="Q01X38"/>
<evidence type="ECO:0000259" key="1">
    <source>
        <dbReference type="Pfam" id="PF01408"/>
    </source>
</evidence>
<sequence length="434" mass="47889">MSLLIDRRTILAAPFFIRNLISAPPSGQVRLGAFGAGGMGFVTLDVLARHPKLKVACVAEVDSAKLDQLKAKYPDARVHQDWRVMLAKERKNIDAVCVGTPDHMHAPMAMSAMRLGLPVYQQKPMAHSIDEVRRLTAFAHKKNLITQMGIQIHSSKEYRSAVQLVQSGAIGKVKEVHSWSEKKWGDPDPLPTRTDPVPATLNWDYWIGVAQPRPFITDVFHPLNWRKRIDFGTATFGDMGCHILDPVFSALALSAPISVRSEGPAPNKESWALDSVIQYVFPATKFTEGKTVPLTWYDGDARPPQEVQALAGARKLPGQGSLFIGTKGLMLLPHVGMPVLLPEDQYRGYEMPALEVVSHYNQFVDAVLGNGKTTAGFDYSGPLTEAVLLGPLATRMPKTTLAWNSAKLQFTNSPEANQYVRTSYRDGWKVKGLV</sequence>
<dbReference type="Pfam" id="PF19051">
    <property type="entry name" value="GFO_IDH_MocA_C2"/>
    <property type="match status" value="1"/>
</dbReference>
<dbReference type="STRING" id="234267.Acid_4818"/>
<accession>Q01X38</accession>
<organism evidence="3">
    <name type="scientific">Solibacter usitatus (strain Ellin6076)</name>
    <dbReference type="NCBI Taxonomy" id="234267"/>
    <lineage>
        <taxon>Bacteria</taxon>
        <taxon>Pseudomonadati</taxon>
        <taxon>Acidobacteriota</taxon>
        <taxon>Terriglobia</taxon>
        <taxon>Bryobacterales</taxon>
        <taxon>Solibacteraceae</taxon>
        <taxon>Candidatus Solibacter</taxon>
    </lineage>
</organism>
<evidence type="ECO:0000259" key="2">
    <source>
        <dbReference type="Pfam" id="PF19051"/>
    </source>
</evidence>
<gene>
    <name evidence="3" type="ordered locus">Acid_4818</name>
</gene>
<feature type="domain" description="Gfo/Idh/MocA-like oxidoreductase N-terminal" evidence="1">
    <location>
        <begin position="30"/>
        <end position="149"/>
    </location>
</feature>
<dbReference type="EMBL" id="CP000473">
    <property type="protein sequence ID" value="ABJ85777.1"/>
    <property type="molecule type" value="Genomic_DNA"/>
</dbReference>
<name>Q01X38_SOLUE</name>
<dbReference type="HOGENOM" id="CLU_023194_24_0_0"/>
<reference evidence="3" key="1">
    <citation type="submission" date="2006-10" db="EMBL/GenBank/DDBJ databases">
        <title>Complete sequence of Solibacter usitatus Ellin6076.</title>
        <authorList>
            <consortium name="US DOE Joint Genome Institute"/>
            <person name="Copeland A."/>
            <person name="Lucas S."/>
            <person name="Lapidus A."/>
            <person name="Barry K."/>
            <person name="Detter J.C."/>
            <person name="Glavina del Rio T."/>
            <person name="Hammon N."/>
            <person name="Israni S."/>
            <person name="Dalin E."/>
            <person name="Tice H."/>
            <person name="Pitluck S."/>
            <person name="Thompson L.S."/>
            <person name="Brettin T."/>
            <person name="Bruce D."/>
            <person name="Han C."/>
            <person name="Tapia R."/>
            <person name="Gilna P."/>
            <person name="Schmutz J."/>
            <person name="Larimer F."/>
            <person name="Land M."/>
            <person name="Hauser L."/>
            <person name="Kyrpides N."/>
            <person name="Mikhailova N."/>
            <person name="Janssen P.H."/>
            <person name="Kuske C.R."/>
            <person name="Richardson P."/>
        </authorList>
    </citation>
    <scope>NUCLEOTIDE SEQUENCE</scope>
    <source>
        <strain evidence="3">Ellin6076</strain>
    </source>
</reference>
<dbReference type="KEGG" id="sus:Acid_4818"/>
<dbReference type="Gene3D" id="3.40.50.720">
    <property type="entry name" value="NAD(P)-binding Rossmann-like Domain"/>
    <property type="match status" value="1"/>
</dbReference>